<keyword evidence="3" id="KW-1185">Reference proteome</keyword>
<evidence type="ECO:0000256" key="1">
    <source>
        <dbReference type="SAM" id="MobiDB-lite"/>
    </source>
</evidence>
<gene>
    <name evidence="2" type="ORF">FHW16_005812</name>
</gene>
<dbReference type="Proteomes" id="UP000549052">
    <property type="component" value="Unassembled WGS sequence"/>
</dbReference>
<dbReference type="EMBL" id="JACGXN010000022">
    <property type="protein sequence ID" value="MBA8882064.1"/>
    <property type="molecule type" value="Genomic_DNA"/>
</dbReference>
<name>A0A839EX15_9HYPH</name>
<evidence type="ECO:0000313" key="2">
    <source>
        <dbReference type="EMBL" id="MBA8882064.1"/>
    </source>
</evidence>
<reference evidence="2 3" key="1">
    <citation type="submission" date="2020-07" db="EMBL/GenBank/DDBJ databases">
        <title>Genomic Encyclopedia of Type Strains, Phase IV (KMG-V): Genome sequencing to study the core and pangenomes of soil and plant-associated prokaryotes.</title>
        <authorList>
            <person name="Whitman W."/>
        </authorList>
    </citation>
    <scope>NUCLEOTIDE SEQUENCE [LARGE SCALE GENOMIC DNA]</scope>
    <source>
        <strain evidence="2 3">AN3</strain>
    </source>
</reference>
<feature type="region of interest" description="Disordered" evidence="1">
    <location>
        <begin position="16"/>
        <end position="35"/>
    </location>
</feature>
<comment type="caution">
    <text evidence="2">The sequence shown here is derived from an EMBL/GenBank/DDBJ whole genome shotgun (WGS) entry which is preliminary data.</text>
</comment>
<sequence>MNYRWPDGAYEIEERDLRHPAPRRAASPMTPTGEISRQTRAACHCLSDVQVGLRLWCGLTASNYRPINNNHRSSP</sequence>
<proteinExistence type="predicted"/>
<accession>A0A839EX15</accession>
<protein>
    <submittedName>
        <fullName evidence="2">Uncharacterized protein</fullName>
    </submittedName>
</protein>
<dbReference type="AlphaFoldDB" id="A0A839EX15"/>
<organism evidence="2 3">
    <name type="scientific">Phyllobacterium myrsinacearum</name>
    <dbReference type="NCBI Taxonomy" id="28101"/>
    <lineage>
        <taxon>Bacteria</taxon>
        <taxon>Pseudomonadati</taxon>
        <taxon>Pseudomonadota</taxon>
        <taxon>Alphaproteobacteria</taxon>
        <taxon>Hyphomicrobiales</taxon>
        <taxon>Phyllobacteriaceae</taxon>
        <taxon>Phyllobacterium</taxon>
    </lineage>
</organism>
<evidence type="ECO:0000313" key="3">
    <source>
        <dbReference type="Proteomes" id="UP000549052"/>
    </source>
</evidence>